<dbReference type="InterPro" id="IPR001226">
    <property type="entry name" value="Flavodoxin_CS"/>
</dbReference>
<keyword evidence="4 7" id="KW-0285">Flavoprotein</keyword>
<dbReference type="GO" id="GO:0009055">
    <property type="term" value="F:electron transfer activity"/>
    <property type="evidence" value="ECO:0007669"/>
    <property type="project" value="UniProtKB-UniRule"/>
</dbReference>
<evidence type="ECO:0000256" key="6">
    <source>
        <dbReference type="ARBA" id="ARBA00022982"/>
    </source>
</evidence>
<organism evidence="9 10">
    <name type="scientific">Candidatus Accumulibacter appositus</name>
    <dbReference type="NCBI Taxonomy" id="1454003"/>
    <lineage>
        <taxon>Bacteria</taxon>
        <taxon>Pseudomonadati</taxon>
        <taxon>Pseudomonadota</taxon>
        <taxon>Betaproteobacteria</taxon>
        <taxon>Candidatus Accumulibacter</taxon>
    </lineage>
</organism>
<dbReference type="PANTHER" id="PTHR42809">
    <property type="entry name" value="FLAVODOXIN 2"/>
    <property type="match status" value="1"/>
</dbReference>
<dbReference type="InterPro" id="IPR010086">
    <property type="entry name" value="Flavodoxin_lc"/>
</dbReference>
<comment type="caution">
    <text evidence="9">The sequence shown here is derived from an EMBL/GenBank/DDBJ whole genome shotgun (WGS) entry which is preliminary data.</text>
</comment>
<dbReference type="PANTHER" id="PTHR42809:SF1">
    <property type="entry name" value="FLAVODOXIN 1"/>
    <property type="match status" value="1"/>
</dbReference>
<feature type="domain" description="Flavodoxin-like" evidence="8">
    <location>
        <begin position="4"/>
        <end position="172"/>
    </location>
</feature>
<keyword evidence="5 7" id="KW-0288">FMN</keyword>
<keyword evidence="6 7" id="KW-0249">Electron transport</keyword>
<dbReference type="Pfam" id="PF00258">
    <property type="entry name" value="Flavodoxin_1"/>
    <property type="match status" value="1"/>
</dbReference>
<evidence type="ECO:0000259" key="8">
    <source>
        <dbReference type="PROSITE" id="PS50902"/>
    </source>
</evidence>
<evidence type="ECO:0000313" key="9">
    <source>
        <dbReference type="EMBL" id="EXI78818.1"/>
    </source>
</evidence>
<dbReference type="PATRIC" id="fig|1454003.3.peg.2868"/>
<dbReference type="NCBIfam" id="NF006739">
    <property type="entry name" value="PRK09267.1-5"/>
    <property type="match status" value="1"/>
</dbReference>
<evidence type="ECO:0000256" key="7">
    <source>
        <dbReference type="PIRNR" id="PIRNR038996"/>
    </source>
</evidence>
<comment type="cofactor">
    <cofactor evidence="1 7">
        <name>FMN</name>
        <dbReference type="ChEBI" id="CHEBI:58210"/>
    </cofactor>
</comment>
<protein>
    <recommendedName>
        <fullName evidence="7">Flavodoxin</fullName>
    </recommendedName>
</protein>
<evidence type="ECO:0000256" key="5">
    <source>
        <dbReference type="ARBA" id="ARBA00022643"/>
    </source>
</evidence>
<dbReference type="InterPro" id="IPR050619">
    <property type="entry name" value="Flavodoxin"/>
</dbReference>
<dbReference type="PROSITE" id="PS50902">
    <property type="entry name" value="FLAVODOXIN_LIKE"/>
    <property type="match status" value="1"/>
</dbReference>
<dbReference type="SUPFAM" id="SSF52218">
    <property type="entry name" value="Flavoproteins"/>
    <property type="match status" value="1"/>
</dbReference>
<name>A0A011N8A5_9PROT</name>
<dbReference type="NCBIfam" id="TIGR01752">
    <property type="entry name" value="flav_long"/>
    <property type="match status" value="1"/>
</dbReference>
<proteinExistence type="inferred from homology"/>
<gene>
    <name evidence="9" type="primary">nifF</name>
    <name evidence="9" type="ORF">AW10_02808</name>
</gene>
<dbReference type="Proteomes" id="UP000021816">
    <property type="component" value="Unassembled WGS sequence"/>
</dbReference>
<dbReference type="AlphaFoldDB" id="A0A011N8A5"/>
<reference evidence="9 10" key="1">
    <citation type="submission" date="2014-02" db="EMBL/GenBank/DDBJ databases">
        <title>Expanding our view of genomic diversity in Candidatus Accumulibacter clades.</title>
        <authorList>
            <person name="Skennerton C.T."/>
            <person name="Barr J.J."/>
            <person name="Slater F.R."/>
            <person name="Bond P.L."/>
            <person name="Tyson G.W."/>
        </authorList>
    </citation>
    <scope>NUCLEOTIDE SEQUENCE [LARGE SCALE GENOMIC DNA]</scope>
    <source>
        <strain evidence="10">BA-92</strain>
    </source>
</reference>
<dbReference type="PROSITE" id="PS00201">
    <property type="entry name" value="FLAVODOXIN"/>
    <property type="match status" value="1"/>
</dbReference>
<evidence type="ECO:0000256" key="4">
    <source>
        <dbReference type="ARBA" id="ARBA00022630"/>
    </source>
</evidence>
<evidence type="ECO:0000256" key="3">
    <source>
        <dbReference type="ARBA" id="ARBA00022448"/>
    </source>
</evidence>
<dbReference type="Gene3D" id="3.40.50.360">
    <property type="match status" value="1"/>
</dbReference>
<evidence type="ECO:0000313" key="10">
    <source>
        <dbReference type="Proteomes" id="UP000021816"/>
    </source>
</evidence>
<sequence length="179" mass="18523">MAKIGIFFGSESGRTHLVAKYIAKSLGDAASAPIDIGQATLADFLAYDALILGSPTHGGGQLPARSVAACPPSWQAFLPRLAGADLSGKVAAIYGVGDQKQYPGAFVDSIAVIQDALLAGGAQVVGRWPTTGYDFTASRSVDGTHFLGLALDQSNQPGLTGQRVESWLAQVRPALLPET</sequence>
<comment type="similarity">
    <text evidence="2 7">Belongs to the flavodoxin family.</text>
</comment>
<dbReference type="STRING" id="1454003.AW10_02808"/>
<dbReference type="PIRSF" id="PIRSF038996">
    <property type="entry name" value="FldA"/>
    <property type="match status" value="1"/>
</dbReference>
<dbReference type="GO" id="GO:0010181">
    <property type="term" value="F:FMN binding"/>
    <property type="evidence" value="ECO:0007669"/>
    <property type="project" value="UniProtKB-UniRule"/>
</dbReference>
<evidence type="ECO:0000256" key="1">
    <source>
        <dbReference type="ARBA" id="ARBA00001917"/>
    </source>
</evidence>
<dbReference type="InterPro" id="IPR029039">
    <property type="entry name" value="Flavoprotein-like_sf"/>
</dbReference>
<comment type="function">
    <text evidence="7">Low-potential electron donor to a number of redox enzymes.</text>
</comment>
<dbReference type="InterPro" id="IPR008254">
    <property type="entry name" value="Flavodoxin/NO_synth"/>
</dbReference>
<keyword evidence="3 7" id="KW-0813">Transport</keyword>
<accession>A0A011N8A5</accession>
<dbReference type="EMBL" id="JEMX01000065">
    <property type="protein sequence ID" value="EXI78818.1"/>
    <property type="molecule type" value="Genomic_DNA"/>
</dbReference>
<evidence type="ECO:0000256" key="2">
    <source>
        <dbReference type="ARBA" id="ARBA00005267"/>
    </source>
</evidence>